<reference evidence="2 3" key="1">
    <citation type="submission" date="2023-03" db="EMBL/GenBank/DDBJ databases">
        <title>Isolation and description of six Streptomyces strains from soil environments, able to metabolize different microbial glucans.</title>
        <authorList>
            <person name="Widen T."/>
            <person name="Larsbrink J."/>
        </authorList>
    </citation>
    <scope>NUCLEOTIDE SEQUENCE [LARGE SCALE GENOMIC DNA]</scope>
    <source>
        <strain evidence="2 3">Alt2</strain>
    </source>
</reference>
<proteinExistence type="predicted"/>
<gene>
    <name evidence="2" type="ORF">P8A19_06250</name>
</gene>
<name>A0ABY9IMZ3_9ACTN</name>
<evidence type="ECO:0000259" key="1">
    <source>
        <dbReference type="PROSITE" id="PS51186"/>
    </source>
</evidence>
<dbReference type="PROSITE" id="PS51186">
    <property type="entry name" value="GNAT"/>
    <property type="match status" value="1"/>
</dbReference>
<accession>A0ABY9IMZ3</accession>
<dbReference type="CDD" id="cd04301">
    <property type="entry name" value="NAT_SF"/>
    <property type="match status" value="1"/>
</dbReference>
<dbReference type="Gene3D" id="3.40.630.30">
    <property type="match status" value="1"/>
</dbReference>
<dbReference type="RefSeq" id="WP_306105957.1">
    <property type="nucleotide sequence ID" value="NZ_CP120988.1"/>
</dbReference>
<protein>
    <submittedName>
        <fullName evidence="2">GNAT family N-acetyltransferase</fullName>
    </submittedName>
</protein>
<evidence type="ECO:0000313" key="3">
    <source>
        <dbReference type="Proteomes" id="UP001235744"/>
    </source>
</evidence>
<organism evidence="2 3">
    <name type="scientific">Streptomyces poriferorum</name>
    <dbReference type="NCBI Taxonomy" id="2798799"/>
    <lineage>
        <taxon>Bacteria</taxon>
        <taxon>Bacillati</taxon>
        <taxon>Actinomycetota</taxon>
        <taxon>Actinomycetes</taxon>
        <taxon>Kitasatosporales</taxon>
        <taxon>Streptomycetaceae</taxon>
        <taxon>Streptomyces</taxon>
    </lineage>
</organism>
<dbReference type="Pfam" id="PF00583">
    <property type="entry name" value="Acetyltransf_1"/>
    <property type="match status" value="1"/>
</dbReference>
<dbReference type="InterPro" id="IPR016181">
    <property type="entry name" value="Acyl_CoA_acyltransferase"/>
</dbReference>
<feature type="domain" description="N-acetyltransferase" evidence="1">
    <location>
        <begin position="131"/>
        <end position="269"/>
    </location>
</feature>
<dbReference type="Proteomes" id="UP001235744">
    <property type="component" value="Chromosome"/>
</dbReference>
<dbReference type="EMBL" id="CP120988">
    <property type="protein sequence ID" value="WLQ55066.1"/>
    <property type="molecule type" value="Genomic_DNA"/>
</dbReference>
<keyword evidence="3" id="KW-1185">Reference proteome</keyword>
<evidence type="ECO:0000313" key="2">
    <source>
        <dbReference type="EMBL" id="WLQ55066.1"/>
    </source>
</evidence>
<dbReference type="InterPro" id="IPR000182">
    <property type="entry name" value="GNAT_dom"/>
</dbReference>
<dbReference type="SUPFAM" id="SSF55729">
    <property type="entry name" value="Acyl-CoA N-acyltransferases (Nat)"/>
    <property type="match status" value="1"/>
</dbReference>
<sequence>MNDQTTAHREELLAVFDREMREQARPDGPGVRVERTDGVVRQVGGPHDWNAVIWSSPDLDAARADAAIAAQVTHWTELGYDEFEWKLYAHDRPADLGARLLAAGFVPEEPETLLVAPVADQPMTVRLPEGVRLRTVRDEADVDLMVRAHEQAFGKDGSRLRRQVLAQLREDPDHFFGVLAMAGDDPVSSARMELYPGTGFAGLWGGGTVEEWRGKGVYRALIAFRAGIAAERGYRYLQVDATEDSRPILQRLGFTVLGTTTPYVYRPAS</sequence>